<dbReference type="CDD" id="cd16380">
    <property type="entry name" value="YitT_C"/>
    <property type="match status" value="1"/>
</dbReference>
<comment type="caution">
    <text evidence="8">The sequence shown here is derived from an EMBL/GenBank/DDBJ whole genome shotgun (WGS) entry which is preliminary data.</text>
</comment>
<evidence type="ECO:0000256" key="2">
    <source>
        <dbReference type="ARBA" id="ARBA00022475"/>
    </source>
</evidence>
<dbReference type="InterPro" id="IPR003740">
    <property type="entry name" value="YitT"/>
</dbReference>
<keyword evidence="3 6" id="KW-0812">Transmembrane</keyword>
<feature type="transmembrane region" description="Helical" evidence="6">
    <location>
        <begin position="94"/>
        <end position="119"/>
    </location>
</feature>
<dbReference type="InterPro" id="IPR015867">
    <property type="entry name" value="N-reg_PII/ATP_PRibTrfase_C"/>
</dbReference>
<dbReference type="PANTHER" id="PTHR33545">
    <property type="entry name" value="UPF0750 MEMBRANE PROTEIN YITT-RELATED"/>
    <property type="match status" value="1"/>
</dbReference>
<evidence type="ECO:0000256" key="1">
    <source>
        <dbReference type="ARBA" id="ARBA00004651"/>
    </source>
</evidence>
<keyword evidence="9" id="KW-1185">Reference proteome</keyword>
<feature type="transmembrane region" description="Helical" evidence="6">
    <location>
        <begin position="159"/>
        <end position="179"/>
    </location>
</feature>
<evidence type="ECO:0000313" key="8">
    <source>
        <dbReference type="EMBL" id="ERK03861.1"/>
    </source>
</evidence>
<feature type="transmembrane region" description="Helical" evidence="6">
    <location>
        <begin position="126"/>
        <end position="147"/>
    </location>
</feature>
<gene>
    <name evidence="8" type="ORF">HMPREF1218_0349</name>
</gene>
<name>U2LHV3_9BACT</name>
<dbReference type="Gene3D" id="3.30.70.120">
    <property type="match status" value="1"/>
</dbReference>
<comment type="subcellular location">
    <subcellularLocation>
        <location evidence="1">Cell membrane</location>
        <topology evidence="1">Multi-pass membrane protein</topology>
    </subcellularLocation>
</comment>
<keyword evidence="5 6" id="KW-0472">Membrane</keyword>
<accession>U2LHV3</accession>
<dbReference type="InterPro" id="IPR019264">
    <property type="entry name" value="DUF2179"/>
</dbReference>
<dbReference type="GO" id="GO:0005886">
    <property type="term" value="C:plasma membrane"/>
    <property type="evidence" value="ECO:0007669"/>
    <property type="project" value="UniProtKB-SubCell"/>
</dbReference>
<reference evidence="8 9" key="1">
    <citation type="submission" date="2013-08" db="EMBL/GenBank/DDBJ databases">
        <authorList>
            <person name="Durkin A.S."/>
            <person name="Haft D.R."/>
            <person name="McCorrison J."/>
            <person name="Torralba M."/>
            <person name="Gillis M."/>
            <person name="Haft D.H."/>
            <person name="Methe B."/>
            <person name="Sutton G."/>
            <person name="Nelson K.E."/>
        </authorList>
    </citation>
    <scope>NUCLEOTIDE SEQUENCE [LARGE SCALE GENOMIC DNA]</scope>
    <source>
        <strain evidence="8 9">F0068</strain>
    </source>
</reference>
<dbReference type="Pfam" id="PF02588">
    <property type="entry name" value="YitT_membrane"/>
    <property type="match status" value="1"/>
</dbReference>
<dbReference type="Proteomes" id="UP000016600">
    <property type="component" value="Unassembled WGS sequence"/>
</dbReference>
<evidence type="ECO:0000256" key="6">
    <source>
        <dbReference type="SAM" id="Phobius"/>
    </source>
</evidence>
<feature type="transmembrane region" description="Helical" evidence="6">
    <location>
        <begin position="60"/>
        <end position="79"/>
    </location>
</feature>
<evidence type="ECO:0000256" key="5">
    <source>
        <dbReference type="ARBA" id="ARBA00023136"/>
    </source>
</evidence>
<feature type="domain" description="DUF2179" evidence="7">
    <location>
        <begin position="273"/>
        <end position="327"/>
    </location>
</feature>
<dbReference type="PANTHER" id="PTHR33545:SF5">
    <property type="entry name" value="UPF0750 MEMBRANE PROTEIN YITT"/>
    <property type="match status" value="1"/>
</dbReference>
<organism evidence="8 9">
    <name type="scientific">Hoylesella pleuritidis F0068</name>
    <dbReference type="NCBI Taxonomy" id="1081904"/>
    <lineage>
        <taxon>Bacteria</taxon>
        <taxon>Pseudomonadati</taxon>
        <taxon>Bacteroidota</taxon>
        <taxon>Bacteroidia</taxon>
        <taxon>Bacteroidales</taxon>
        <taxon>Prevotellaceae</taxon>
        <taxon>Hoylesella</taxon>
    </lineage>
</organism>
<proteinExistence type="predicted"/>
<keyword evidence="2" id="KW-1003">Cell membrane</keyword>
<dbReference type="AlphaFoldDB" id="U2LHV3"/>
<dbReference type="EMBL" id="AWET01000007">
    <property type="protein sequence ID" value="ERK03861.1"/>
    <property type="molecule type" value="Genomic_DNA"/>
</dbReference>
<dbReference type="PATRIC" id="fig|1081904.3.peg.324"/>
<evidence type="ECO:0000259" key="7">
    <source>
        <dbReference type="Pfam" id="PF10035"/>
    </source>
</evidence>
<protein>
    <submittedName>
        <fullName evidence="8">PF10035 family protein</fullName>
    </submittedName>
</protein>
<feature type="transmembrane region" description="Helical" evidence="6">
    <location>
        <begin position="200"/>
        <end position="220"/>
    </location>
</feature>
<evidence type="ECO:0000256" key="3">
    <source>
        <dbReference type="ARBA" id="ARBA00022692"/>
    </source>
</evidence>
<evidence type="ECO:0000256" key="4">
    <source>
        <dbReference type="ARBA" id="ARBA00022989"/>
    </source>
</evidence>
<dbReference type="InterPro" id="IPR051461">
    <property type="entry name" value="UPF0750_membrane"/>
</dbReference>
<sequence length="350" mass="39322">MFELFYQPEEQKSSFSTYGEFFRYFILLFSQVNIPLKSQFKHMKKVGISKNTLFKEIRDYISITIAMLSYCIGWTLFLLPNDITTGGVPGISSIIYWGLNIPVNITYFIINAILLIIALKVLGWRFCIKTIYGVVVLTIATSITTQYTKDLHLLHDQPFMASVLGAVFCGCGVGLGLSSNGSSGGTDIVAAVINKYRDISLGRVILLCDIIIISSSYFVLHSWEKVIYGYVVLYITAFCVDQVVNSMRRSVQFFIISDKYEEIGNRINLNPHRGCTVINAQGFYSGHNVKMLFVLAKKRESSVIFQLINEIDPKAFVSQSAVIGVYGAGFDTLKVKKNNKQTKEPGQIEY</sequence>
<evidence type="ECO:0000313" key="9">
    <source>
        <dbReference type="Proteomes" id="UP000016600"/>
    </source>
</evidence>
<keyword evidence="4 6" id="KW-1133">Transmembrane helix</keyword>
<dbReference type="Pfam" id="PF10035">
    <property type="entry name" value="DUF2179"/>
    <property type="match status" value="1"/>
</dbReference>
<feature type="transmembrane region" description="Helical" evidence="6">
    <location>
        <begin position="226"/>
        <end position="244"/>
    </location>
</feature>